<dbReference type="AlphaFoldDB" id="A0A109J427"/>
<accession>A0A109J427</accession>
<dbReference type="CDD" id="cd00093">
    <property type="entry name" value="HTH_XRE"/>
    <property type="match status" value="1"/>
</dbReference>
<dbReference type="OrthoDB" id="8453032at2"/>
<evidence type="ECO:0000313" key="3">
    <source>
        <dbReference type="Proteomes" id="UP000068164"/>
    </source>
</evidence>
<dbReference type="GO" id="GO:0003677">
    <property type="term" value="F:DNA binding"/>
    <property type="evidence" value="ECO:0007669"/>
    <property type="project" value="InterPro"/>
</dbReference>
<dbReference type="Gene3D" id="1.10.260.40">
    <property type="entry name" value="lambda repressor-like DNA-binding domains"/>
    <property type="match status" value="1"/>
</dbReference>
<dbReference type="PROSITE" id="PS50943">
    <property type="entry name" value="HTH_CROC1"/>
    <property type="match status" value="1"/>
</dbReference>
<dbReference type="Pfam" id="PF01381">
    <property type="entry name" value="HTH_3"/>
    <property type="match status" value="1"/>
</dbReference>
<organism evidence="2 3">
    <name type="scientific">Rhizobium altiplani</name>
    <dbReference type="NCBI Taxonomy" id="1864509"/>
    <lineage>
        <taxon>Bacteria</taxon>
        <taxon>Pseudomonadati</taxon>
        <taxon>Pseudomonadota</taxon>
        <taxon>Alphaproteobacteria</taxon>
        <taxon>Hyphomicrobiales</taxon>
        <taxon>Rhizobiaceae</taxon>
        <taxon>Rhizobium/Agrobacterium group</taxon>
        <taxon>Rhizobium</taxon>
    </lineage>
</organism>
<dbReference type="RefSeq" id="WP_062375257.1">
    <property type="nucleotide sequence ID" value="NZ_LNCD01000138.1"/>
</dbReference>
<reference evidence="2 3" key="1">
    <citation type="submission" date="2015-11" db="EMBL/GenBank/DDBJ databases">
        <title>Draft Genome Sequence of the Strain BR 10423 (Rhizobium sp.) isolated from nodules of Mimosa pudica.</title>
        <authorList>
            <person name="Barauna A.C."/>
            <person name="Zilli J.E."/>
            <person name="Simoes-Araujo J.L."/>
            <person name="Reis V.M."/>
            <person name="James E.K."/>
            <person name="Reis F.B.Jr."/>
            <person name="Rouws L.F."/>
            <person name="Passos S.R."/>
            <person name="Gois S.R."/>
        </authorList>
    </citation>
    <scope>NUCLEOTIDE SEQUENCE [LARGE SCALE GENOMIC DNA]</scope>
    <source>
        <strain evidence="2 3">BR10423</strain>
    </source>
</reference>
<protein>
    <recommendedName>
        <fullName evidence="1">HTH cro/C1-type domain-containing protein</fullName>
    </recommendedName>
</protein>
<dbReference type="Proteomes" id="UP000068164">
    <property type="component" value="Unassembled WGS sequence"/>
</dbReference>
<dbReference type="EMBL" id="LNCD01000138">
    <property type="protein sequence ID" value="KWV41940.1"/>
    <property type="molecule type" value="Genomic_DNA"/>
</dbReference>
<name>A0A109J427_9HYPH</name>
<sequence>MTATSLLTDTVAHLQELGFAVETDAPDDPNGETFLDITRNDFSTQISFRPHAGLGIFISDDAYGQRPDEVYRNAEKAANRVDQLFRQFEKSGSIGYLTLVDMRKLNNLSQVELAEALSIKQPSVNRIEKRENIKFETLAKHVAAMGGRLEMRVVFDEMEARLEIPASQVG</sequence>
<feature type="domain" description="HTH cro/C1-type" evidence="1">
    <location>
        <begin position="99"/>
        <end position="152"/>
    </location>
</feature>
<dbReference type="InterPro" id="IPR001387">
    <property type="entry name" value="Cro/C1-type_HTH"/>
</dbReference>
<proteinExistence type="predicted"/>
<keyword evidence="3" id="KW-1185">Reference proteome</keyword>
<dbReference type="InterPro" id="IPR010982">
    <property type="entry name" value="Lambda_DNA-bd_dom_sf"/>
</dbReference>
<gene>
    <name evidence="2" type="ORF">AS026_22485</name>
</gene>
<comment type="caution">
    <text evidence="2">The sequence shown here is derived from an EMBL/GenBank/DDBJ whole genome shotgun (WGS) entry which is preliminary data.</text>
</comment>
<dbReference type="SMART" id="SM00530">
    <property type="entry name" value="HTH_XRE"/>
    <property type="match status" value="1"/>
</dbReference>
<dbReference type="SUPFAM" id="SSF47413">
    <property type="entry name" value="lambda repressor-like DNA-binding domains"/>
    <property type="match status" value="1"/>
</dbReference>
<evidence type="ECO:0000259" key="1">
    <source>
        <dbReference type="PROSITE" id="PS50943"/>
    </source>
</evidence>
<evidence type="ECO:0000313" key="2">
    <source>
        <dbReference type="EMBL" id="KWV41940.1"/>
    </source>
</evidence>